<feature type="compositionally biased region" description="Acidic residues" evidence="7">
    <location>
        <begin position="367"/>
        <end position="382"/>
    </location>
</feature>
<name>A0A1L9SKS3_9EURO</name>
<evidence type="ECO:0000256" key="3">
    <source>
        <dbReference type="ARBA" id="ARBA00022692"/>
    </source>
</evidence>
<feature type="transmembrane region" description="Helical" evidence="8">
    <location>
        <begin position="330"/>
        <end position="355"/>
    </location>
</feature>
<dbReference type="RefSeq" id="XP_022582318.1">
    <property type="nucleotide sequence ID" value="XM_022725863.1"/>
</dbReference>
<dbReference type="Pfam" id="PF03798">
    <property type="entry name" value="TRAM_LAG1_CLN8"/>
    <property type="match status" value="1"/>
</dbReference>
<dbReference type="InterPro" id="IPR016439">
    <property type="entry name" value="Lag1/Lac1-like"/>
</dbReference>
<evidence type="ECO:0000256" key="5">
    <source>
        <dbReference type="ARBA" id="ARBA00023136"/>
    </source>
</evidence>
<feature type="transmembrane region" description="Helical" evidence="8">
    <location>
        <begin position="21"/>
        <end position="40"/>
    </location>
</feature>
<feature type="transmembrane region" description="Helical" evidence="8">
    <location>
        <begin position="241"/>
        <end position="265"/>
    </location>
</feature>
<dbReference type="VEuPathDB" id="FungiDB:ASPZODRAFT_15257"/>
<evidence type="ECO:0000256" key="4">
    <source>
        <dbReference type="ARBA" id="ARBA00022989"/>
    </source>
</evidence>
<feature type="domain" description="TLC" evidence="9">
    <location>
        <begin position="105"/>
        <end position="359"/>
    </location>
</feature>
<reference evidence="11" key="1">
    <citation type="journal article" date="2017" name="Genome Biol.">
        <title>Comparative genomics reveals high biological diversity and specific adaptations in the industrially and medically important fungal genus Aspergillus.</title>
        <authorList>
            <person name="de Vries R.P."/>
            <person name="Riley R."/>
            <person name="Wiebenga A."/>
            <person name="Aguilar-Osorio G."/>
            <person name="Amillis S."/>
            <person name="Uchima C.A."/>
            <person name="Anderluh G."/>
            <person name="Asadollahi M."/>
            <person name="Askin M."/>
            <person name="Barry K."/>
            <person name="Battaglia E."/>
            <person name="Bayram O."/>
            <person name="Benocci T."/>
            <person name="Braus-Stromeyer S.A."/>
            <person name="Caldana C."/>
            <person name="Canovas D."/>
            <person name="Cerqueira G.C."/>
            <person name="Chen F."/>
            <person name="Chen W."/>
            <person name="Choi C."/>
            <person name="Clum A."/>
            <person name="Dos Santos R.A."/>
            <person name="Damasio A.R."/>
            <person name="Diallinas G."/>
            <person name="Emri T."/>
            <person name="Fekete E."/>
            <person name="Flipphi M."/>
            <person name="Freyberg S."/>
            <person name="Gallo A."/>
            <person name="Gournas C."/>
            <person name="Habgood R."/>
            <person name="Hainaut M."/>
            <person name="Harispe M.L."/>
            <person name="Henrissat B."/>
            <person name="Hilden K.S."/>
            <person name="Hope R."/>
            <person name="Hossain A."/>
            <person name="Karabika E."/>
            <person name="Karaffa L."/>
            <person name="Karanyi Z."/>
            <person name="Krasevec N."/>
            <person name="Kuo A."/>
            <person name="Kusch H."/>
            <person name="LaButti K."/>
            <person name="Lagendijk E.L."/>
            <person name="Lapidus A."/>
            <person name="Levasseur A."/>
            <person name="Lindquist E."/>
            <person name="Lipzen A."/>
            <person name="Logrieco A.F."/>
            <person name="MacCabe A."/>
            <person name="Maekelae M.R."/>
            <person name="Malavazi I."/>
            <person name="Melin P."/>
            <person name="Meyer V."/>
            <person name="Mielnichuk N."/>
            <person name="Miskei M."/>
            <person name="Molnar A.P."/>
            <person name="Mule G."/>
            <person name="Ngan C.Y."/>
            <person name="Orejas M."/>
            <person name="Orosz E."/>
            <person name="Ouedraogo J.P."/>
            <person name="Overkamp K.M."/>
            <person name="Park H.-S."/>
            <person name="Perrone G."/>
            <person name="Piumi F."/>
            <person name="Punt P.J."/>
            <person name="Ram A.F."/>
            <person name="Ramon A."/>
            <person name="Rauscher S."/>
            <person name="Record E."/>
            <person name="Riano-Pachon D.M."/>
            <person name="Robert V."/>
            <person name="Roehrig J."/>
            <person name="Ruller R."/>
            <person name="Salamov A."/>
            <person name="Salih N.S."/>
            <person name="Samson R.A."/>
            <person name="Sandor E."/>
            <person name="Sanguinetti M."/>
            <person name="Schuetze T."/>
            <person name="Sepcic K."/>
            <person name="Shelest E."/>
            <person name="Sherlock G."/>
            <person name="Sophianopoulou V."/>
            <person name="Squina F.M."/>
            <person name="Sun H."/>
            <person name="Susca A."/>
            <person name="Todd R.B."/>
            <person name="Tsang A."/>
            <person name="Unkles S.E."/>
            <person name="van de Wiele N."/>
            <person name="van Rossen-Uffink D."/>
            <person name="Oliveira J.V."/>
            <person name="Vesth T.C."/>
            <person name="Visser J."/>
            <person name="Yu J.-H."/>
            <person name="Zhou M."/>
            <person name="Andersen M.R."/>
            <person name="Archer D.B."/>
            <person name="Baker S.E."/>
            <person name="Benoit I."/>
            <person name="Brakhage A.A."/>
            <person name="Braus G.H."/>
            <person name="Fischer R."/>
            <person name="Frisvad J.C."/>
            <person name="Goldman G.H."/>
            <person name="Houbraken J."/>
            <person name="Oakley B."/>
            <person name="Pocsi I."/>
            <person name="Scazzocchio C."/>
            <person name="Seiboth B."/>
            <person name="vanKuyk P.A."/>
            <person name="Wortman J."/>
            <person name="Dyer P.S."/>
            <person name="Grigoriev I.V."/>
        </authorList>
    </citation>
    <scope>NUCLEOTIDE SEQUENCE [LARGE SCALE GENOMIC DNA]</scope>
    <source>
        <strain evidence="11">CBS 506.65</strain>
    </source>
</reference>
<evidence type="ECO:0000256" key="1">
    <source>
        <dbReference type="ARBA" id="ARBA00004141"/>
    </source>
</evidence>
<feature type="transmembrane region" description="Helical" evidence="8">
    <location>
        <begin position="113"/>
        <end position="132"/>
    </location>
</feature>
<evidence type="ECO:0000256" key="7">
    <source>
        <dbReference type="SAM" id="MobiDB-lite"/>
    </source>
</evidence>
<evidence type="ECO:0000313" key="10">
    <source>
        <dbReference type="EMBL" id="OJJ47808.1"/>
    </source>
</evidence>
<comment type="similarity">
    <text evidence="2">Belongs to the sphingosine N-acyltransferase family.</text>
</comment>
<dbReference type="STRING" id="1073090.A0A1L9SKS3"/>
<feature type="region of interest" description="Disordered" evidence="7">
    <location>
        <begin position="428"/>
        <end position="461"/>
    </location>
</feature>
<keyword evidence="4 8" id="KW-1133">Transmembrane helix</keyword>
<dbReference type="GeneID" id="34612327"/>
<keyword evidence="11" id="KW-1185">Reference proteome</keyword>
<gene>
    <name evidence="10" type="ORF">ASPZODRAFT_15257</name>
</gene>
<evidence type="ECO:0000259" key="9">
    <source>
        <dbReference type="PROSITE" id="PS50922"/>
    </source>
</evidence>
<dbReference type="GO" id="GO:0050291">
    <property type="term" value="F:sphingosine N-acyltransferase activity"/>
    <property type="evidence" value="ECO:0007669"/>
    <property type="project" value="InterPro"/>
</dbReference>
<comment type="subcellular location">
    <subcellularLocation>
        <location evidence="1">Membrane</location>
        <topology evidence="1">Multi-pass membrane protein</topology>
    </subcellularLocation>
</comment>
<protein>
    <recommendedName>
        <fullName evidence="9">TLC domain-containing protein</fullName>
    </recommendedName>
</protein>
<dbReference type="PANTHER" id="PTHR12560:SF0">
    <property type="entry name" value="LD18904P"/>
    <property type="match status" value="1"/>
</dbReference>
<organism evidence="10 11">
    <name type="scientific">Penicilliopsis zonata CBS 506.65</name>
    <dbReference type="NCBI Taxonomy" id="1073090"/>
    <lineage>
        <taxon>Eukaryota</taxon>
        <taxon>Fungi</taxon>
        <taxon>Dikarya</taxon>
        <taxon>Ascomycota</taxon>
        <taxon>Pezizomycotina</taxon>
        <taxon>Eurotiomycetes</taxon>
        <taxon>Eurotiomycetidae</taxon>
        <taxon>Eurotiales</taxon>
        <taxon>Aspergillaceae</taxon>
        <taxon>Penicilliopsis</taxon>
    </lineage>
</organism>
<accession>A0A1L9SKS3</accession>
<dbReference type="GO" id="GO:0046513">
    <property type="term" value="P:ceramide biosynthetic process"/>
    <property type="evidence" value="ECO:0007669"/>
    <property type="project" value="InterPro"/>
</dbReference>
<evidence type="ECO:0000256" key="8">
    <source>
        <dbReference type="SAM" id="Phobius"/>
    </source>
</evidence>
<proteinExistence type="inferred from homology"/>
<dbReference type="OrthoDB" id="537032at2759"/>
<dbReference type="PANTHER" id="PTHR12560">
    <property type="entry name" value="LONGEVITY ASSURANCE FACTOR 1 LAG1"/>
    <property type="match status" value="1"/>
</dbReference>
<feature type="compositionally biased region" description="Basic and acidic residues" evidence="7">
    <location>
        <begin position="383"/>
        <end position="392"/>
    </location>
</feature>
<sequence>MVRISGDDGPLGTLRTLFLDHQLAISAALLLILFTTHIFLPDVRQTTRTFFELSYHDPVTDTYTQGWDDLPYVAFWVVVFVGIRILLMDYLLKPLALLGGIHKKKAIIRFQEQAFILIYPIIFWSLGMYIMYNSKYWLNLRELWTNFPNRSMSSTLKWYYLVQLAYWIQQIIVVNIEEKRKDYAQMFTHHIITSALVIMSYAYYQTKVGNVILCIMDIIDILLPAAKLLRYLGYQTACDIAFGVFMVTWFFSRHILFPMVCWSIYAHVPSTMPYGCYDSVSGAQVSTPLNSLSASSPDVPAEWTNAILPNIMQSFLDPGGVVCFNPRIRFAFLGLLLSLEAIMLLWFVTIANIAWKVIRGNSADDSRSDDEESDEEEDVETDSAEKVQKDRCASTGTSIPSIGIPLEEEVGVEDLHLDRRRGARVHVRRSAAAAANGRGAATRTTRDRKELLGRIGCDGPS</sequence>
<dbReference type="SMART" id="SM00724">
    <property type="entry name" value="TLC"/>
    <property type="match status" value="1"/>
</dbReference>
<feature type="transmembrane region" description="Helical" evidence="8">
    <location>
        <begin position="183"/>
        <end position="204"/>
    </location>
</feature>
<dbReference type="AlphaFoldDB" id="A0A1L9SKS3"/>
<keyword evidence="3 6" id="KW-0812">Transmembrane</keyword>
<evidence type="ECO:0000313" key="11">
    <source>
        <dbReference type="Proteomes" id="UP000184188"/>
    </source>
</evidence>
<feature type="region of interest" description="Disordered" evidence="7">
    <location>
        <begin position="362"/>
        <end position="401"/>
    </location>
</feature>
<dbReference type="GO" id="GO:0016020">
    <property type="term" value="C:membrane"/>
    <property type="evidence" value="ECO:0007669"/>
    <property type="project" value="UniProtKB-SubCell"/>
</dbReference>
<dbReference type="EMBL" id="KV878340">
    <property type="protein sequence ID" value="OJJ47808.1"/>
    <property type="molecule type" value="Genomic_DNA"/>
</dbReference>
<keyword evidence="5 6" id="KW-0472">Membrane</keyword>
<dbReference type="Proteomes" id="UP000184188">
    <property type="component" value="Unassembled WGS sequence"/>
</dbReference>
<feature type="transmembrane region" description="Helical" evidence="8">
    <location>
        <begin position="158"/>
        <end position="176"/>
    </location>
</feature>
<feature type="compositionally biased region" description="Low complexity" evidence="7">
    <location>
        <begin position="430"/>
        <end position="443"/>
    </location>
</feature>
<evidence type="ECO:0000256" key="6">
    <source>
        <dbReference type="PROSITE-ProRule" id="PRU00205"/>
    </source>
</evidence>
<dbReference type="PROSITE" id="PS50922">
    <property type="entry name" value="TLC"/>
    <property type="match status" value="1"/>
</dbReference>
<feature type="transmembrane region" description="Helical" evidence="8">
    <location>
        <begin position="73"/>
        <end position="92"/>
    </location>
</feature>
<evidence type="ECO:0000256" key="2">
    <source>
        <dbReference type="ARBA" id="ARBA00009808"/>
    </source>
</evidence>
<dbReference type="InterPro" id="IPR006634">
    <property type="entry name" value="TLC-dom"/>
</dbReference>